<dbReference type="PROSITE" id="PS00428">
    <property type="entry name" value="FTSW_RODA_SPOVE"/>
    <property type="match status" value="1"/>
</dbReference>
<evidence type="ECO:0000256" key="8">
    <source>
        <dbReference type="ARBA" id="ARBA00049902"/>
    </source>
</evidence>
<sequence>MSNRIQSTRASAARPATRRTTASRRVTLPRWSDLDRVLLAAVVALSLIGCVLVWSATLERDDLTGGDTRAFLLKQTVNVAIGVGLMVLVAVTDHRWVRILAPVAYVAAVAGLVLVLVMGSTINGSRSWLIIGGMSFQPSELAKLAVVVGMALVVAERSEGRWRDRVGTVDVLLMLVVAGVPATLILTQPDLGTMLVLTATVFGVVAASGAHRAWLAVLAGSGVAVAAFAVVSGFLEDYQIDRFLAFTNPDLDPRGAGYNVEQARIAVGNGGLFGQGLFGGSQTQSGFVPEQHTDFVFTVAGEELGLVGAALIVTLLGIVLWRALRIATRTDDVFGRIAAAGIACWFGFQAFQNIGMCLGIMPVTGVPLPFVSYGGSSMFAGMLAIGLLQNIHLRTLSAPASRMTPQQRVLVRG</sequence>
<dbReference type="RefSeq" id="WP_136560955.1">
    <property type="nucleotide sequence ID" value="NZ_BAABLS010000002.1"/>
</dbReference>
<keyword evidence="6 10" id="KW-0472">Membrane</keyword>
<evidence type="ECO:0000256" key="1">
    <source>
        <dbReference type="ARBA" id="ARBA00004141"/>
    </source>
</evidence>
<dbReference type="PANTHER" id="PTHR30474">
    <property type="entry name" value="CELL CYCLE PROTEIN"/>
    <property type="match status" value="1"/>
</dbReference>
<protein>
    <recommendedName>
        <fullName evidence="7">peptidoglycan glycosyltransferase</fullName>
        <ecNumber evidence="7">2.4.99.28</ecNumber>
    </recommendedName>
</protein>
<dbReference type="GO" id="GO:0015648">
    <property type="term" value="F:lipid-linked peptidoglycan transporter activity"/>
    <property type="evidence" value="ECO:0007669"/>
    <property type="project" value="TreeGrafter"/>
</dbReference>
<comment type="subcellular location">
    <subcellularLocation>
        <location evidence="1">Membrane</location>
        <topology evidence="1">Multi-pass membrane protein</topology>
    </subcellularLocation>
</comment>
<keyword evidence="5 10" id="KW-1133">Transmembrane helix</keyword>
<dbReference type="AlphaFoldDB" id="A0A4S8NSA9"/>
<feature type="transmembrane region" description="Helical" evidence="10">
    <location>
        <begin position="103"/>
        <end position="122"/>
    </location>
</feature>
<dbReference type="GO" id="GO:0008360">
    <property type="term" value="P:regulation of cell shape"/>
    <property type="evidence" value="ECO:0007669"/>
    <property type="project" value="UniProtKB-KW"/>
</dbReference>
<dbReference type="PANTHER" id="PTHR30474:SF14">
    <property type="entry name" value="CELL CYCLE PROTEIN"/>
    <property type="match status" value="1"/>
</dbReference>
<keyword evidence="3 10" id="KW-0812">Transmembrane</keyword>
<keyword evidence="4" id="KW-0133">Cell shape</keyword>
<feature type="transmembrane region" description="Helical" evidence="10">
    <location>
        <begin position="333"/>
        <end position="351"/>
    </location>
</feature>
<feature type="transmembrane region" description="Helical" evidence="10">
    <location>
        <begin position="371"/>
        <end position="393"/>
    </location>
</feature>
<feature type="transmembrane region" description="Helical" evidence="10">
    <location>
        <begin position="166"/>
        <end position="185"/>
    </location>
</feature>
<evidence type="ECO:0000256" key="5">
    <source>
        <dbReference type="ARBA" id="ARBA00022989"/>
    </source>
</evidence>
<feature type="transmembrane region" description="Helical" evidence="10">
    <location>
        <begin position="70"/>
        <end position="91"/>
    </location>
</feature>
<dbReference type="GO" id="GO:0005886">
    <property type="term" value="C:plasma membrane"/>
    <property type="evidence" value="ECO:0007669"/>
    <property type="project" value="TreeGrafter"/>
</dbReference>
<dbReference type="GO" id="GO:0051301">
    <property type="term" value="P:cell division"/>
    <property type="evidence" value="ECO:0007669"/>
    <property type="project" value="InterPro"/>
</dbReference>
<evidence type="ECO:0000256" key="6">
    <source>
        <dbReference type="ARBA" id="ARBA00023136"/>
    </source>
</evidence>
<dbReference type="InterPro" id="IPR001182">
    <property type="entry name" value="FtsW/RodA"/>
</dbReference>
<dbReference type="Pfam" id="PF01098">
    <property type="entry name" value="FTSW_RODA_SPOVE"/>
    <property type="match status" value="1"/>
</dbReference>
<name>A0A4S8NSA9_9ACTN</name>
<gene>
    <name evidence="11" type="primary">rodA</name>
    <name evidence="11" type="ORF">E9934_00920</name>
</gene>
<feature type="region of interest" description="Disordered" evidence="9">
    <location>
        <begin position="1"/>
        <end position="21"/>
    </location>
</feature>
<dbReference type="EC" id="2.4.99.28" evidence="7"/>
<reference evidence="11 12" key="1">
    <citation type="journal article" date="2009" name="Int. J. Syst. Evol. Microbiol.">
        <title>Nocardioides caeni sp. nov., isolated from wastewater.</title>
        <authorList>
            <person name="Yoon J.H."/>
            <person name="Kang S.J."/>
            <person name="Park S."/>
            <person name="Kim W."/>
            <person name="Oh T.K."/>
        </authorList>
    </citation>
    <scope>NUCLEOTIDE SEQUENCE [LARGE SCALE GENOMIC DNA]</scope>
    <source>
        <strain evidence="11 12">DSM 23134</strain>
    </source>
</reference>
<comment type="caution">
    <text evidence="11">The sequence shown here is derived from an EMBL/GenBank/DDBJ whole genome shotgun (WGS) entry which is preliminary data.</text>
</comment>
<evidence type="ECO:0000256" key="10">
    <source>
        <dbReference type="SAM" id="Phobius"/>
    </source>
</evidence>
<dbReference type="NCBIfam" id="TIGR02210">
    <property type="entry name" value="rodA_shape"/>
    <property type="match status" value="1"/>
</dbReference>
<evidence type="ECO:0000256" key="9">
    <source>
        <dbReference type="SAM" id="MobiDB-lite"/>
    </source>
</evidence>
<comment type="catalytic activity">
    <reaction evidence="8">
        <text>[GlcNAc-(1-&gt;4)-Mur2Ac(oyl-L-Ala-gamma-D-Glu-L-Lys-D-Ala-D-Ala)](n)-di-trans,octa-cis-undecaprenyl diphosphate + beta-D-GlcNAc-(1-&gt;4)-Mur2Ac(oyl-L-Ala-gamma-D-Glu-L-Lys-D-Ala-D-Ala)-di-trans,octa-cis-undecaprenyl diphosphate = [GlcNAc-(1-&gt;4)-Mur2Ac(oyl-L-Ala-gamma-D-Glu-L-Lys-D-Ala-D-Ala)](n+1)-di-trans,octa-cis-undecaprenyl diphosphate + di-trans,octa-cis-undecaprenyl diphosphate + H(+)</text>
        <dbReference type="Rhea" id="RHEA:23708"/>
        <dbReference type="Rhea" id="RHEA-COMP:9602"/>
        <dbReference type="Rhea" id="RHEA-COMP:9603"/>
        <dbReference type="ChEBI" id="CHEBI:15378"/>
        <dbReference type="ChEBI" id="CHEBI:58405"/>
        <dbReference type="ChEBI" id="CHEBI:60033"/>
        <dbReference type="ChEBI" id="CHEBI:78435"/>
        <dbReference type="EC" id="2.4.99.28"/>
    </reaction>
</comment>
<dbReference type="GO" id="GO:0032153">
    <property type="term" value="C:cell division site"/>
    <property type="evidence" value="ECO:0007669"/>
    <property type="project" value="TreeGrafter"/>
</dbReference>
<evidence type="ECO:0000313" key="11">
    <source>
        <dbReference type="EMBL" id="THV18239.1"/>
    </source>
</evidence>
<evidence type="ECO:0000256" key="3">
    <source>
        <dbReference type="ARBA" id="ARBA00022692"/>
    </source>
</evidence>
<proteinExistence type="predicted"/>
<dbReference type="OrthoDB" id="9812661at2"/>
<feature type="transmembrane region" description="Helical" evidence="10">
    <location>
        <begin position="191"/>
        <end position="207"/>
    </location>
</feature>
<keyword evidence="12" id="KW-1185">Reference proteome</keyword>
<feature type="transmembrane region" description="Helical" evidence="10">
    <location>
        <begin position="214"/>
        <end position="235"/>
    </location>
</feature>
<evidence type="ECO:0000256" key="4">
    <source>
        <dbReference type="ARBA" id="ARBA00022960"/>
    </source>
</evidence>
<evidence type="ECO:0000256" key="2">
    <source>
        <dbReference type="ARBA" id="ARBA00004752"/>
    </source>
</evidence>
<dbReference type="Proteomes" id="UP000307087">
    <property type="component" value="Unassembled WGS sequence"/>
</dbReference>
<dbReference type="InterPro" id="IPR018365">
    <property type="entry name" value="Cell_cycle_FtsW-rel_CS"/>
</dbReference>
<dbReference type="InterPro" id="IPR011923">
    <property type="entry name" value="RodA/MrdB"/>
</dbReference>
<feature type="transmembrane region" description="Helical" evidence="10">
    <location>
        <begin position="304"/>
        <end position="321"/>
    </location>
</feature>
<organism evidence="11 12">
    <name type="scientific">Nocardioides caeni</name>
    <dbReference type="NCBI Taxonomy" id="574700"/>
    <lineage>
        <taxon>Bacteria</taxon>
        <taxon>Bacillati</taxon>
        <taxon>Actinomycetota</taxon>
        <taxon>Actinomycetes</taxon>
        <taxon>Propionibacteriales</taxon>
        <taxon>Nocardioidaceae</taxon>
        <taxon>Nocardioides</taxon>
    </lineage>
</organism>
<feature type="transmembrane region" description="Helical" evidence="10">
    <location>
        <begin position="37"/>
        <end position="58"/>
    </location>
</feature>
<feature type="compositionally biased region" description="Low complexity" evidence="9">
    <location>
        <begin position="7"/>
        <end position="21"/>
    </location>
</feature>
<accession>A0A4S8NSA9</accession>
<dbReference type="GO" id="GO:0008955">
    <property type="term" value="F:peptidoglycan glycosyltransferase activity"/>
    <property type="evidence" value="ECO:0007669"/>
    <property type="project" value="UniProtKB-EC"/>
</dbReference>
<feature type="transmembrane region" description="Helical" evidence="10">
    <location>
        <begin position="128"/>
        <end position="154"/>
    </location>
</feature>
<evidence type="ECO:0000313" key="12">
    <source>
        <dbReference type="Proteomes" id="UP000307087"/>
    </source>
</evidence>
<comment type="pathway">
    <text evidence="2">Cell wall biogenesis; peptidoglycan biosynthesis.</text>
</comment>
<dbReference type="EMBL" id="STGW01000001">
    <property type="protein sequence ID" value="THV18239.1"/>
    <property type="molecule type" value="Genomic_DNA"/>
</dbReference>
<evidence type="ECO:0000256" key="7">
    <source>
        <dbReference type="ARBA" id="ARBA00044770"/>
    </source>
</evidence>